<dbReference type="AlphaFoldDB" id="A0AAW1RAH2"/>
<evidence type="ECO:0000313" key="2">
    <source>
        <dbReference type="Proteomes" id="UP001438707"/>
    </source>
</evidence>
<sequence>MAPYKIPSRSCRSSTRSKPQFWRRFLTASLQKRPSQLVNLWKTKRCINGKSMKSTICSISDAEKVQVGYLAQHPLFDQMPELRMDKAVLEYCVLEEDKLQSINAWLGLAGTVSIPLVP</sequence>
<keyword evidence="2" id="KW-1185">Reference proteome</keyword>
<comment type="caution">
    <text evidence="1">The sequence shown here is derived from an EMBL/GenBank/DDBJ whole genome shotgun (WGS) entry which is preliminary data.</text>
</comment>
<name>A0AAW1RAH2_9CHLO</name>
<accession>A0AAW1RAH2</accession>
<proteinExistence type="predicted"/>
<dbReference type="Proteomes" id="UP001438707">
    <property type="component" value="Unassembled WGS sequence"/>
</dbReference>
<reference evidence="1 2" key="1">
    <citation type="journal article" date="2024" name="Nat. Commun.">
        <title>Phylogenomics reveals the evolutionary origins of lichenization in chlorophyte algae.</title>
        <authorList>
            <person name="Puginier C."/>
            <person name="Libourel C."/>
            <person name="Otte J."/>
            <person name="Skaloud P."/>
            <person name="Haon M."/>
            <person name="Grisel S."/>
            <person name="Petersen M."/>
            <person name="Berrin J.G."/>
            <person name="Delaux P.M."/>
            <person name="Dal Grande F."/>
            <person name="Keller J."/>
        </authorList>
    </citation>
    <scope>NUCLEOTIDE SEQUENCE [LARGE SCALE GENOMIC DNA]</scope>
    <source>
        <strain evidence="1 2">SAG 2145</strain>
    </source>
</reference>
<dbReference type="Gene3D" id="2.60.120.650">
    <property type="entry name" value="Cupin"/>
    <property type="match status" value="1"/>
</dbReference>
<protein>
    <submittedName>
        <fullName evidence="1">Uncharacterized protein</fullName>
    </submittedName>
</protein>
<evidence type="ECO:0000313" key="1">
    <source>
        <dbReference type="EMBL" id="KAK9830674.1"/>
    </source>
</evidence>
<gene>
    <name evidence="1" type="ORF">WJX74_001952</name>
</gene>
<dbReference type="EMBL" id="JALJOS010000015">
    <property type="protein sequence ID" value="KAK9830674.1"/>
    <property type="molecule type" value="Genomic_DNA"/>
</dbReference>
<organism evidence="1 2">
    <name type="scientific">Apatococcus lobatus</name>
    <dbReference type="NCBI Taxonomy" id="904363"/>
    <lineage>
        <taxon>Eukaryota</taxon>
        <taxon>Viridiplantae</taxon>
        <taxon>Chlorophyta</taxon>
        <taxon>core chlorophytes</taxon>
        <taxon>Trebouxiophyceae</taxon>
        <taxon>Chlorellales</taxon>
        <taxon>Chlorellaceae</taxon>
        <taxon>Apatococcus</taxon>
    </lineage>
</organism>